<feature type="compositionally biased region" description="Basic residues" evidence="5">
    <location>
        <begin position="783"/>
        <end position="795"/>
    </location>
</feature>
<dbReference type="PANTHER" id="PTHR12202:SF0">
    <property type="entry name" value="ESF1 HOMOLOG"/>
    <property type="match status" value="1"/>
</dbReference>
<feature type="compositionally biased region" description="Basic residues" evidence="5">
    <location>
        <begin position="593"/>
        <end position="602"/>
    </location>
</feature>
<feature type="compositionally biased region" description="Basic and acidic residues" evidence="5">
    <location>
        <begin position="571"/>
        <end position="592"/>
    </location>
</feature>
<dbReference type="EMBL" id="JAKCXM010000033">
    <property type="protein sequence ID" value="KAJ0406353.1"/>
    <property type="molecule type" value="Genomic_DNA"/>
</dbReference>
<evidence type="ECO:0000259" key="7">
    <source>
        <dbReference type="Pfam" id="PF25121"/>
    </source>
</evidence>
<feature type="region of interest" description="Disordered" evidence="5">
    <location>
        <begin position="707"/>
        <end position="795"/>
    </location>
</feature>
<name>A0AAD5QBG0_PYTIN</name>
<feature type="region of interest" description="Disordered" evidence="5">
    <location>
        <begin position="442"/>
        <end position="672"/>
    </location>
</feature>
<feature type="compositionally biased region" description="Acidic residues" evidence="5">
    <location>
        <begin position="524"/>
        <end position="551"/>
    </location>
</feature>
<evidence type="ECO:0000256" key="5">
    <source>
        <dbReference type="SAM" id="MobiDB-lite"/>
    </source>
</evidence>
<dbReference type="InterPro" id="IPR039754">
    <property type="entry name" value="Esf1"/>
</dbReference>
<gene>
    <name evidence="8" type="ORF">P43SY_006961</name>
</gene>
<comment type="subcellular location">
    <subcellularLocation>
        <location evidence="1">Nucleus</location>
        <location evidence="1">Nucleolus</location>
    </subcellularLocation>
</comment>
<dbReference type="Pfam" id="PF25121">
    <property type="entry name" value="RRM_ESF1"/>
    <property type="match status" value="2"/>
</dbReference>
<feature type="compositionally biased region" description="Basic and acidic residues" evidence="5">
    <location>
        <begin position="166"/>
        <end position="178"/>
    </location>
</feature>
<feature type="compositionally biased region" description="Acidic residues" evidence="5">
    <location>
        <begin position="146"/>
        <end position="165"/>
    </location>
</feature>
<sequence length="795" mass="89687">MAPGNKSKPDVVSDSRFQKVHNDPRFARVSKKKSKLQIDQRFAAVLKDDRFQAVQGKYDKYGRRIQNKSNELKKFYRLEEEDDDVDEKKKKKDTSDEEDDGDSSSKEDAKASSSSSDEEDEGEGEDNEKMSRLEYLNRMARGEISSDSEDSSSDEDMDAEDEEDAAKEKEDIPMGEETKRFAVLNCDWSRIRAVDLFALCQSFAPETGAVKDVTIYPSDYGLQKMKEEEQYGPRELWSDKKKEEEAASDDEDTEKSDDGEMEKEQPEKAEDDDDDQDVEEKNEEEDEDEDEDDEEEEDEEDDDPLGVKKSVQANEAEGFDQEKLRQYELQKLKYYYAVVTCDSVKTASAIYENCDQLEYETSSNLLDLRFIPDDMEFTNAPRESCQRVPETYKPTLFATRALQQTDVTLTWEEDNDQRHELLTHHSAWKSADDDDFAAYLASENSSSEGEDGEDESEAEQDASEGKKSKSKKAAKIKKLKQRYRKMLLGSDAEDSGDEDDDALSSAQEDSSGDEDNISGQDSDGASDEDEEAALSESGSEDEGADGDDADGNMEMTFTPGAGDILKAKRQKEREASETPFERYTREKKEEKNRKRHEKRKLQKQQARDQREQLKAAKGRGKDKAAAPESLRALREAIADDAASGSDDDRNFDMKKIAQSEKVKKLKGKRKAKELKKLQSKAASGMQEGFAFDAADPRFGALYEKGSQFQLDPTDPKFKKTEATQAIFQERRKRQSEQAVSGKKEAASKPKAEEPAAASSSSGLAAMVENLKRKAATQQSQRKAAPKPFKKPKLGR</sequence>
<accession>A0AAD5QBG0</accession>
<feature type="domain" description="NUC153" evidence="6">
    <location>
        <begin position="695"/>
        <end position="723"/>
    </location>
</feature>
<feature type="region of interest" description="Disordered" evidence="5">
    <location>
        <begin position="204"/>
        <end position="307"/>
    </location>
</feature>
<keyword evidence="4" id="KW-0539">Nucleus</keyword>
<feature type="compositionally biased region" description="Acidic residues" evidence="5">
    <location>
        <begin position="491"/>
        <end position="502"/>
    </location>
</feature>
<dbReference type="PANTHER" id="PTHR12202">
    <property type="entry name" value="ESF1 HOMOLOG"/>
    <property type="match status" value="1"/>
</dbReference>
<comment type="similarity">
    <text evidence="2">Belongs to the ESF1 family.</text>
</comment>
<feature type="compositionally biased region" description="Low complexity" evidence="5">
    <location>
        <begin position="754"/>
        <end position="765"/>
    </location>
</feature>
<evidence type="ECO:0000256" key="1">
    <source>
        <dbReference type="ARBA" id="ARBA00004604"/>
    </source>
</evidence>
<feature type="compositionally biased region" description="Basic residues" evidence="5">
    <location>
        <begin position="663"/>
        <end position="672"/>
    </location>
</feature>
<feature type="compositionally biased region" description="Basic and acidic residues" evidence="5">
    <location>
        <begin position="256"/>
        <end position="268"/>
    </location>
</feature>
<dbReference type="Pfam" id="PF08159">
    <property type="entry name" value="NUC153"/>
    <property type="match status" value="1"/>
</dbReference>
<evidence type="ECO:0008006" key="10">
    <source>
        <dbReference type="Google" id="ProtNLM"/>
    </source>
</evidence>
<feature type="compositionally biased region" description="Acidic residues" evidence="5">
    <location>
        <begin position="246"/>
        <end position="255"/>
    </location>
</feature>
<feature type="compositionally biased region" description="Basic and acidic residues" evidence="5">
    <location>
        <begin position="605"/>
        <end position="637"/>
    </location>
</feature>
<dbReference type="AlphaFoldDB" id="A0AAD5QBG0"/>
<reference evidence="8" key="1">
    <citation type="submission" date="2021-12" db="EMBL/GenBank/DDBJ databases">
        <title>Prjna785345.</title>
        <authorList>
            <person name="Rujirawat T."/>
            <person name="Krajaejun T."/>
        </authorList>
    </citation>
    <scope>NUCLEOTIDE SEQUENCE</scope>
    <source>
        <strain evidence="8">Pi057C3</strain>
    </source>
</reference>
<protein>
    <recommendedName>
        <fullName evidence="10">NUC153 domain-containing protein</fullName>
    </recommendedName>
</protein>
<dbReference type="InterPro" id="IPR056750">
    <property type="entry name" value="RRM_ESF1"/>
</dbReference>
<proteinExistence type="inferred from homology"/>
<organism evidence="8 9">
    <name type="scientific">Pythium insidiosum</name>
    <name type="common">Pythiosis disease agent</name>
    <dbReference type="NCBI Taxonomy" id="114742"/>
    <lineage>
        <taxon>Eukaryota</taxon>
        <taxon>Sar</taxon>
        <taxon>Stramenopiles</taxon>
        <taxon>Oomycota</taxon>
        <taxon>Peronosporomycetes</taxon>
        <taxon>Pythiales</taxon>
        <taxon>Pythiaceae</taxon>
        <taxon>Pythium</taxon>
    </lineage>
</organism>
<feature type="compositionally biased region" description="Basic and acidic residues" evidence="5">
    <location>
        <begin position="741"/>
        <end position="753"/>
    </location>
</feature>
<comment type="caution">
    <text evidence="8">The sequence shown here is derived from an EMBL/GenBank/DDBJ whole genome shotgun (WGS) entry which is preliminary data.</text>
</comment>
<feature type="compositionally biased region" description="Basic residues" evidence="5">
    <location>
        <begin position="468"/>
        <end position="485"/>
    </location>
</feature>
<dbReference type="GO" id="GO:0006364">
    <property type="term" value="P:rRNA processing"/>
    <property type="evidence" value="ECO:0007669"/>
    <property type="project" value="InterPro"/>
</dbReference>
<feature type="compositionally biased region" description="Acidic residues" evidence="5">
    <location>
        <begin position="448"/>
        <end position="462"/>
    </location>
</feature>
<dbReference type="GO" id="GO:0003723">
    <property type="term" value="F:RNA binding"/>
    <property type="evidence" value="ECO:0007669"/>
    <property type="project" value="TreeGrafter"/>
</dbReference>
<feature type="compositionally biased region" description="Basic and acidic residues" evidence="5">
    <location>
        <begin position="646"/>
        <end position="662"/>
    </location>
</feature>
<feature type="compositionally biased region" description="Basic and acidic residues" evidence="5">
    <location>
        <begin position="7"/>
        <end position="26"/>
    </location>
</feature>
<evidence type="ECO:0000313" key="9">
    <source>
        <dbReference type="Proteomes" id="UP001209570"/>
    </source>
</evidence>
<evidence type="ECO:0000256" key="4">
    <source>
        <dbReference type="ARBA" id="ARBA00023242"/>
    </source>
</evidence>
<keyword evidence="9" id="KW-1185">Reference proteome</keyword>
<feature type="domain" description="ESF1 RRM" evidence="7">
    <location>
        <begin position="289"/>
        <end position="385"/>
    </location>
</feature>
<feature type="compositionally biased region" description="Acidic residues" evidence="5">
    <location>
        <begin position="116"/>
        <end position="126"/>
    </location>
</feature>
<feature type="domain" description="ESF1 RRM" evidence="7">
    <location>
        <begin position="178"/>
        <end position="265"/>
    </location>
</feature>
<feature type="region of interest" description="Disordered" evidence="5">
    <location>
        <begin position="1"/>
        <end position="36"/>
    </location>
</feature>
<dbReference type="InterPro" id="IPR012580">
    <property type="entry name" value="NUC153"/>
</dbReference>
<feature type="compositionally biased region" description="Acidic residues" evidence="5">
    <location>
        <begin position="269"/>
        <end position="304"/>
    </location>
</feature>
<feature type="region of interest" description="Disordered" evidence="5">
    <location>
        <begin position="60"/>
        <end position="178"/>
    </location>
</feature>
<feature type="compositionally biased region" description="Basic and acidic residues" evidence="5">
    <location>
        <begin position="224"/>
        <end position="245"/>
    </location>
</feature>
<dbReference type="GO" id="GO:0005730">
    <property type="term" value="C:nucleolus"/>
    <property type="evidence" value="ECO:0007669"/>
    <property type="project" value="UniProtKB-SubCell"/>
</dbReference>
<keyword evidence="3" id="KW-0175">Coiled coil</keyword>
<evidence type="ECO:0000259" key="6">
    <source>
        <dbReference type="Pfam" id="PF08159"/>
    </source>
</evidence>
<evidence type="ECO:0000256" key="3">
    <source>
        <dbReference type="ARBA" id="ARBA00023054"/>
    </source>
</evidence>
<evidence type="ECO:0000256" key="2">
    <source>
        <dbReference type="ARBA" id="ARBA00009087"/>
    </source>
</evidence>
<evidence type="ECO:0000313" key="8">
    <source>
        <dbReference type="EMBL" id="KAJ0406353.1"/>
    </source>
</evidence>
<dbReference type="Proteomes" id="UP001209570">
    <property type="component" value="Unassembled WGS sequence"/>
</dbReference>